<evidence type="ECO:0000256" key="3">
    <source>
        <dbReference type="ARBA" id="ARBA00022448"/>
    </source>
</evidence>
<dbReference type="InterPro" id="IPR007812">
    <property type="entry name" value="T2SS_protein-GspL"/>
</dbReference>
<keyword evidence="15" id="KW-1185">Reference proteome</keyword>
<keyword evidence="6 11" id="KW-0812">Transmembrane</keyword>
<dbReference type="EMBL" id="CP072800">
    <property type="protein sequence ID" value="QTR50426.1"/>
    <property type="molecule type" value="Genomic_DNA"/>
</dbReference>
<accession>A0ABX7X3E7</accession>
<evidence type="ECO:0000313" key="14">
    <source>
        <dbReference type="EMBL" id="QTR50426.1"/>
    </source>
</evidence>
<dbReference type="InterPro" id="IPR024230">
    <property type="entry name" value="GspL_cyto_dom"/>
</dbReference>
<evidence type="ECO:0000256" key="5">
    <source>
        <dbReference type="ARBA" id="ARBA00022519"/>
    </source>
</evidence>
<dbReference type="Pfam" id="PF12693">
    <property type="entry name" value="GspL_C"/>
    <property type="match status" value="1"/>
</dbReference>
<name>A0ABX7X3E7_9GAMM</name>
<evidence type="ECO:0000256" key="4">
    <source>
        <dbReference type="ARBA" id="ARBA00022475"/>
    </source>
</evidence>
<keyword evidence="7 10" id="KW-0653">Protein transport</keyword>
<evidence type="ECO:0000256" key="9">
    <source>
        <dbReference type="ARBA" id="ARBA00023136"/>
    </source>
</evidence>
<keyword evidence="4" id="KW-1003">Cell membrane</keyword>
<dbReference type="InterPro" id="IPR025691">
    <property type="entry name" value="GspL_pp_dom"/>
</dbReference>
<evidence type="ECO:0000259" key="13">
    <source>
        <dbReference type="Pfam" id="PF12693"/>
    </source>
</evidence>
<protein>
    <recommendedName>
        <fullName evidence="10">Type II secretion system protein L</fullName>
        <shortName evidence="10">T2SS protein L</shortName>
    </recommendedName>
</protein>
<dbReference type="Gene3D" id="3.30.420.380">
    <property type="match status" value="1"/>
</dbReference>
<evidence type="ECO:0000256" key="6">
    <source>
        <dbReference type="ARBA" id="ARBA00022692"/>
    </source>
</evidence>
<evidence type="ECO:0000256" key="11">
    <source>
        <dbReference type="SAM" id="Phobius"/>
    </source>
</evidence>
<reference evidence="14 15" key="1">
    <citation type="submission" date="2021-04" db="EMBL/GenBank/DDBJ databases">
        <title>Genomics, taxonomy and metabolism of representatives of sulfur bacteria of the genus Thiothrix: Thiothrix fructosivorans QT, Thiothrix unzii A1T and three new species, Thiothrix subterranea sp. nov., Thiothrix litoralis sp. nov. and 'Candidatus Thiothrix anitrata' sp. nov.</title>
        <authorList>
            <person name="Ravin N.V."/>
            <person name="Smolyakov D."/>
            <person name="Rudenko T.S."/>
            <person name="Mardanov A.V."/>
            <person name="Beletsky A.V."/>
            <person name="Markov N.D."/>
            <person name="Fomenkov A.I."/>
            <person name="Roberts R.J."/>
            <person name="Karnachuk O.V."/>
            <person name="Novikov A."/>
            <person name="Grabovich M.Y."/>
        </authorList>
    </citation>
    <scope>NUCLEOTIDE SEQUENCE [LARGE SCALE GENOMIC DNA]</scope>
    <source>
        <strain evidence="14 15">A52</strain>
    </source>
</reference>
<dbReference type="Proteomes" id="UP000672027">
    <property type="component" value="Chromosome"/>
</dbReference>
<dbReference type="PIRSF" id="PIRSF015761">
    <property type="entry name" value="Protein_L"/>
    <property type="match status" value="1"/>
</dbReference>
<feature type="transmembrane region" description="Helical" evidence="11">
    <location>
        <begin position="244"/>
        <end position="265"/>
    </location>
</feature>
<gene>
    <name evidence="14" type="ORF">J8380_02250</name>
</gene>
<dbReference type="NCBIfam" id="TIGR01709">
    <property type="entry name" value="typeII_sec_gspL"/>
    <property type="match status" value="1"/>
</dbReference>
<dbReference type="RefSeq" id="WP_210227948.1">
    <property type="nucleotide sequence ID" value="NZ_CP072800.1"/>
</dbReference>
<organism evidence="14 15">
    <name type="scientific">Candidatus Thiothrix anitrata</name>
    <dbReference type="NCBI Taxonomy" id="2823902"/>
    <lineage>
        <taxon>Bacteria</taxon>
        <taxon>Pseudomonadati</taxon>
        <taxon>Pseudomonadota</taxon>
        <taxon>Gammaproteobacteria</taxon>
        <taxon>Thiotrichales</taxon>
        <taxon>Thiotrichaceae</taxon>
        <taxon>Thiothrix</taxon>
    </lineage>
</organism>
<evidence type="ECO:0000256" key="1">
    <source>
        <dbReference type="ARBA" id="ARBA00004377"/>
    </source>
</evidence>
<comment type="similarity">
    <text evidence="2 10">Belongs to the GSP L family.</text>
</comment>
<dbReference type="CDD" id="cd24017">
    <property type="entry name" value="ASKHA_T2SSL_N"/>
    <property type="match status" value="1"/>
</dbReference>
<feature type="domain" description="GspL cytoplasmic actin-ATPase-like" evidence="12">
    <location>
        <begin position="33"/>
        <end position="225"/>
    </location>
</feature>
<keyword evidence="8 11" id="KW-1133">Transmembrane helix</keyword>
<dbReference type="InterPro" id="IPR043129">
    <property type="entry name" value="ATPase_NBD"/>
</dbReference>
<feature type="domain" description="GspL periplasmic" evidence="13">
    <location>
        <begin position="237"/>
        <end position="370"/>
    </location>
</feature>
<evidence type="ECO:0000313" key="15">
    <source>
        <dbReference type="Proteomes" id="UP000672027"/>
    </source>
</evidence>
<dbReference type="SUPFAM" id="SSF53067">
    <property type="entry name" value="Actin-like ATPase domain"/>
    <property type="match status" value="1"/>
</dbReference>
<evidence type="ECO:0000256" key="2">
    <source>
        <dbReference type="ARBA" id="ARBA00005318"/>
    </source>
</evidence>
<sequence length="393" mass="43493">MLVIRLQNPDDAEPAWALLTGAVADWQHGSWDTLLPSAQGQTVVLLIPAREVLLTQTTINTRNKRQLQQAVPYALEEALADDAENQHIVWQARSDSPQLDAAVVLRERLLLWQSVLIQRGLRPSTILPDVFALPWEAELLTLWQQGDHVWVRTSELAGFSCNRSALPLVLDNLRATYPAPMRIRWHSDQPDTWQADEAFTLIPEIHTEQLHASSLNSALPLNLLRGLQSEHTATRREQWRRWRLAAVLTGVAVILGFSTYGLHIYRMQQELAALDAQNLSLFSELFPQASNVDARALPLRFDSAVQDLKNKGGVQTQRSPLELLATFAQAFAGNTGLSVESIQTQAGSVSVSLQAKEQQAVDNLRAALGEGATLKSSHSDNTIKASLTLGDKP</sequence>
<evidence type="ECO:0000259" key="12">
    <source>
        <dbReference type="Pfam" id="PF05134"/>
    </source>
</evidence>
<evidence type="ECO:0000256" key="10">
    <source>
        <dbReference type="PIRNR" id="PIRNR015761"/>
    </source>
</evidence>
<keyword evidence="9 11" id="KW-0472">Membrane</keyword>
<comment type="function">
    <text evidence="10">Inner membrane component of the type II secretion system required for the energy-dependent secretion of extracellular factors such as proteases and toxins from the periplasm.</text>
</comment>
<evidence type="ECO:0000256" key="8">
    <source>
        <dbReference type="ARBA" id="ARBA00022989"/>
    </source>
</evidence>
<keyword evidence="3 10" id="KW-0813">Transport</keyword>
<evidence type="ECO:0000256" key="7">
    <source>
        <dbReference type="ARBA" id="ARBA00022927"/>
    </source>
</evidence>
<proteinExistence type="inferred from homology"/>
<keyword evidence="5" id="KW-0997">Cell inner membrane</keyword>
<dbReference type="Pfam" id="PF05134">
    <property type="entry name" value="T2SSL"/>
    <property type="match status" value="1"/>
</dbReference>
<comment type="subcellular location">
    <subcellularLocation>
        <location evidence="1">Cell inner membrane</location>
        <topology evidence="1">Single-pass membrane protein</topology>
    </subcellularLocation>
</comment>